<comment type="caution">
    <text evidence="4">The sequence shown here is derived from an EMBL/GenBank/DDBJ whole genome shotgun (WGS) entry which is preliminary data.</text>
</comment>
<dbReference type="InterPro" id="IPR050425">
    <property type="entry name" value="NAD(P)_dehydrat-like"/>
</dbReference>
<dbReference type="PANTHER" id="PTHR10366">
    <property type="entry name" value="NAD DEPENDENT EPIMERASE/DEHYDRATASE"/>
    <property type="match status" value="1"/>
</dbReference>
<sequence length="381" mass="41093">MDPSLTSSQELGIRRSKPGREEIILITREPNYSTKPFPSMFPTDEIVLVTGATGFIGSHIVSQLLAKPVKVRAVVRSASKLKSIFPHAGSQLEVVELPSLLDDHTEALKGVSAVIHTAAPAFFNGASSEETFEGVYEGTLKIVNQAISVGVRKIVVTGSIVSLISVLEDAFGITTITEKDFGAVELSEVIPSEQAAPFVYHAAKILSDKKIWEIAQEHPDVDITIIIPPLVLGPFLANYPYPSDPIGLGTTAFAYELITGGPEGPNSYPTNPMGHIIDVRDVAKAHVLALDTPPIPGRHKRIIISAGIFTWKDAAEVVRKAHPELEPRLPSANAVPPAQTDAPLDTSFASEVLGLKEYIPWQESILAAIEMCLQYEEQSKA</sequence>
<keyword evidence="1" id="KW-0560">Oxidoreductase</keyword>
<dbReference type="InterPro" id="IPR036291">
    <property type="entry name" value="NAD(P)-bd_dom_sf"/>
</dbReference>
<protein>
    <recommendedName>
        <fullName evidence="3">NAD-dependent epimerase/dehydratase domain-containing protein</fullName>
    </recommendedName>
</protein>
<comment type="similarity">
    <text evidence="2">Belongs to the NAD(P)-dependent epimerase/dehydratase family. Dihydroflavonol-4-reductase subfamily.</text>
</comment>
<dbReference type="AlphaFoldDB" id="A0AAW0BAC4"/>
<evidence type="ECO:0000313" key="5">
    <source>
        <dbReference type="Proteomes" id="UP001383192"/>
    </source>
</evidence>
<dbReference type="InterPro" id="IPR001509">
    <property type="entry name" value="Epimerase_deHydtase"/>
</dbReference>
<accession>A0AAW0BAC4</accession>
<dbReference type="Gene3D" id="3.40.50.720">
    <property type="entry name" value="NAD(P)-binding Rossmann-like Domain"/>
    <property type="match status" value="1"/>
</dbReference>
<dbReference type="SUPFAM" id="SSF51735">
    <property type="entry name" value="NAD(P)-binding Rossmann-fold domains"/>
    <property type="match status" value="1"/>
</dbReference>
<evidence type="ECO:0000259" key="3">
    <source>
        <dbReference type="Pfam" id="PF01370"/>
    </source>
</evidence>
<name>A0AAW0BAC4_9AGAR</name>
<dbReference type="Proteomes" id="UP001383192">
    <property type="component" value="Unassembled WGS sequence"/>
</dbReference>
<evidence type="ECO:0000256" key="1">
    <source>
        <dbReference type="ARBA" id="ARBA00023002"/>
    </source>
</evidence>
<reference evidence="4 5" key="1">
    <citation type="submission" date="2024-01" db="EMBL/GenBank/DDBJ databases">
        <title>A draft genome for a cacao thread blight-causing isolate of Paramarasmius palmivorus.</title>
        <authorList>
            <person name="Baruah I.K."/>
            <person name="Bukari Y."/>
            <person name="Amoako-Attah I."/>
            <person name="Meinhardt L.W."/>
            <person name="Bailey B.A."/>
            <person name="Cohen S.P."/>
        </authorList>
    </citation>
    <scope>NUCLEOTIDE SEQUENCE [LARGE SCALE GENOMIC DNA]</scope>
    <source>
        <strain evidence="4 5">GH-12</strain>
    </source>
</reference>
<evidence type="ECO:0000313" key="4">
    <source>
        <dbReference type="EMBL" id="KAK7022948.1"/>
    </source>
</evidence>
<dbReference type="PANTHER" id="PTHR10366:SF564">
    <property type="entry name" value="STEROL-4-ALPHA-CARBOXYLATE 3-DEHYDROGENASE, DECARBOXYLATING"/>
    <property type="match status" value="1"/>
</dbReference>
<organism evidence="4 5">
    <name type="scientific">Paramarasmius palmivorus</name>
    <dbReference type="NCBI Taxonomy" id="297713"/>
    <lineage>
        <taxon>Eukaryota</taxon>
        <taxon>Fungi</taxon>
        <taxon>Dikarya</taxon>
        <taxon>Basidiomycota</taxon>
        <taxon>Agaricomycotina</taxon>
        <taxon>Agaricomycetes</taxon>
        <taxon>Agaricomycetidae</taxon>
        <taxon>Agaricales</taxon>
        <taxon>Marasmiineae</taxon>
        <taxon>Marasmiaceae</taxon>
        <taxon>Paramarasmius</taxon>
    </lineage>
</organism>
<evidence type="ECO:0000256" key="2">
    <source>
        <dbReference type="ARBA" id="ARBA00023445"/>
    </source>
</evidence>
<proteinExistence type="inferred from homology"/>
<dbReference type="GO" id="GO:0016616">
    <property type="term" value="F:oxidoreductase activity, acting on the CH-OH group of donors, NAD or NADP as acceptor"/>
    <property type="evidence" value="ECO:0007669"/>
    <property type="project" value="TreeGrafter"/>
</dbReference>
<gene>
    <name evidence="4" type="ORF">VNI00_016838</name>
</gene>
<dbReference type="Pfam" id="PF01370">
    <property type="entry name" value="Epimerase"/>
    <property type="match status" value="1"/>
</dbReference>
<dbReference type="EMBL" id="JAYKXP010000142">
    <property type="protein sequence ID" value="KAK7022948.1"/>
    <property type="molecule type" value="Genomic_DNA"/>
</dbReference>
<keyword evidence="5" id="KW-1185">Reference proteome</keyword>
<feature type="domain" description="NAD-dependent epimerase/dehydratase" evidence="3">
    <location>
        <begin position="47"/>
        <end position="292"/>
    </location>
</feature>